<evidence type="ECO:0000313" key="2">
    <source>
        <dbReference type="EMBL" id="KAA8830449.1"/>
    </source>
</evidence>
<proteinExistence type="predicted"/>
<evidence type="ECO:0000313" key="3">
    <source>
        <dbReference type="Proteomes" id="UP000412028"/>
    </source>
</evidence>
<dbReference type="Gene3D" id="3.40.50.720">
    <property type="entry name" value="NAD(P)-binding Rossmann-like Domain"/>
    <property type="match status" value="1"/>
</dbReference>
<organism evidence="2 3">
    <name type="scientific">Bifidobacterium tissieri</name>
    <dbReference type="NCBI Taxonomy" id="1630162"/>
    <lineage>
        <taxon>Bacteria</taxon>
        <taxon>Bacillati</taxon>
        <taxon>Actinomycetota</taxon>
        <taxon>Actinomycetes</taxon>
        <taxon>Bifidobacteriales</taxon>
        <taxon>Bifidobacteriaceae</taxon>
        <taxon>Bifidobacterium</taxon>
    </lineage>
</organism>
<dbReference type="InterPro" id="IPR045886">
    <property type="entry name" value="ThiF/MoeB/HesA"/>
</dbReference>
<dbReference type="AlphaFoldDB" id="A0A5M9ZSL4"/>
<protein>
    <submittedName>
        <fullName evidence="2">ThiF family adenylyltransferase</fullName>
    </submittedName>
</protein>
<dbReference type="OrthoDB" id="9804286at2"/>
<gene>
    <name evidence="2" type="ORF">EMO89_05550</name>
</gene>
<keyword evidence="2" id="KW-0548">Nucleotidyltransferase</keyword>
<dbReference type="GO" id="GO:0016779">
    <property type="term" value="F:nucleotidyltransferase activity"/>
    <property type="evidence" value="ECO:0007669"/>
    <property type="project" value="UniProtKB-KW"/>
</dbReference>
<dbReference type="PANTHER" id="PTHR10953">
    <property type="entry name" value="UBIQUITIN-ACTIVATING ENZYME E1"/>
    <property type="match status" value="1"/>
</dbReference>
<dbReference type="EMBL" id="RZUI01000005">
    <property type="protein sequence ID" value="KAA8830449.1"/>
    <property type="molecule type" value="Genomic_DNA"/>
</dbReference>
<sequence>MRVKMYTAIRPDTEISFTEEGLKLTNEVRSLLIRNVTENDYKVISELVAGIDDQKYNSLSQDNKRITELISIINDHHFLYRMKNRSLDRENRTLGYWAAKGLDPYKADRKVTSSKILILGMGGTGSVIFQHLLAAGVKRITIVDSDSVELSNLNRQFIYRKNDVGTPKVMAAERYAREYYGDDLEINNLQKTIRSVEDVEDIIGNESSFDLAAICMDHPTGTITDICQKALLSKKIPCISGGVGIRKGFYGPIICSKQVYKEDLYDRQHGTLYSFGPTNTVIGALMAQEMLEYVAGLDNHATTFNMNFERYTLVAAKE</sequence>
<dbReference type="PANTHER" id="PTHR10953:SF102">
    <property type="entry name" value="ADENYLYLTRANSFERASE AND SULFURTRANSFERASE MOCS3"/>
    <property type="match status" value="1"/>
</dbReference>
<dbReference type="InterPro" id="IPR000594">
    <property type="entry name" value="ThiF_NAD_FAD-bd"/>
</dbReference>
<accession>A0A5M9ZSL4</accession>
<dbReference type="SUPFAM" id="SSF69572">
    <property type="entry name" value="Activating enzymes of the ubiquitin-like proteins"/>
    <property type="match status" value="1"/>
</dbReference>
<dbReference type="Pfam" id="PF00899">
    <property type="entry name" value="ThiF"/>
    <property type="match status" value="1"/>
</dbReference>
<dbReference type="GO" id="GO:0008641">
    <property type="term" value="F:ubiquitin-like modifier activating enzyme activity"/>
    <property type="evidence" value="ECO:0007669"/>
    <property type="project" value="InterPro"/>
</dbReference>
<dbReference type="GO" id="GO:0005737">
    <property type="term" value="C:cytoplasm"/>
    <property type="evidence" value="ECO:0007669"/>
    <property type="project" value="TreeGrafter"/>
</dbReference>
<reference evidence="2 3" key="1">
    <citation type="journal article" date="2019" name="Syst. Appl. Microbiol.">
        <title>Characterization of Bifidobacterium species in feaces of the Egyptian fruit bat: Description of B. vespertilionis sp. nov. and B. rousetti sp. nov.</title>
        <authorList>
            <person name="Modesto M."/>
            <person name="Satti M."/>
            <person name="Watanabe K."/>
            <person name="Puglisi E."/>
            <person name="Morelli L."/>
            <person name="Huang C.-H."/>
            <person name="Liou J.-S."/>
            <person name="Miyashita M."/>
            <person name="Tamura T."/>
            <person name="Saito S."/>
            <person name="Mori K."/>
            <person name="Huang L."/>
            <person name="Sciavilla P."/>
            <person name="Sandri C."/>
            <person name="Spiezio C."/>
            <person name="Vitali F."/>
            <person name="Cavalieri D."/>
            <person name="Perpetuini G."/>
            <person name="Tofalo R."/>
            <person name="Bonetti A."/>
            <person name="Arita M."/>
            <person name="Mattarelli P."/>
        </authorList>
    </citation>
    <scope>NUCLEOTIDE SEQUENCE [LARGE SCALE GENOMIC DNA]</scope>
    <source>
        <strain evidence="2 3">RST7</strain>
    </source>
</reference>
<feature type="domain" description="THIF-type NAD/FAD binding fold" evidence="1">
    <location>
        <begin position="108"/>
        <end position="308"/>
    </location>
</feature>
<comment type="caution">
    <text evidence="2">The sequence shown here is derived from an EMBL/GenBank/DDBJ whole genome shotgun (WGS) entry which is preliminary data.</text>
</comment>
<dbReference type="GO" id="GO:0032446">
    <property type="term" value="P:protein modification by small protein conjugation"/>
    <property type="evidence" value="ECO:0007669"/>
    <property type="project" value="TreeGrafter"/>
</dbReference>
<dbReference type="Proteomes" id="UP000412028">
    <property type="component" value="Unassembled WGS sequence"/>
</dbReference>
<dbReference type="GO" id="GO:0004792">
    <property type="term" value="F:thiosulfate-cyanide sulfurtransferase activity"/>
    <property type="evidence" value="ECO:0007669"/>
    <property type="project" value="TreeGrafter"/>
</dbReference>
<dbReference type="InterPro" id="IPR035985">
    <property type="entry name" value="Ubiquitin-activating_enz"/>
</dbReference>
<keyword evidence="2" id="KW-0808">Transferase</keyword>
<evidence type="ECO:0000259" key="1">
    <source>
        <dbReference type="Pfam" id="PF00899"/>
    </source>
</evidence>
<name>A0A5M9ZSL4_9BIFI</name>